<dbReference type="GeneID" id="38787177"/>
<feature type="repeat" description="WD" evidence="3">
    <location>
        <begin position="12"/>
        <end position="53"/>
    </location>
</feature>
<dbReference type="AlphaFoldDB" id="A0A401H7E7"/>
<dbReference type="InterPro" id="IPR001680">
    <property type="entry name" value="WD40_rpt"/>
</dbReference>
<accession>A0A401H7E7</accession>
<dbReference type="PROSITE" id="PS50082">
    <property type="entry name" value="WD_REPEATS_2"/>
    <property type="match status" value="2"/>
</dbReference>
<dbReference type="InterPro" id="IPR036322">
    <property type="entry name" value="WD40_repeat_dom_sf"/>
</dbReference>
<dbReference type="Proteomes" id="UP000287166">
    <property type="component" value="Unassembled WGS sequence"/>
</dbReference>
<keyword evidence="1 3" id="KW-0853">WD repeat</keyword>
<dbReference type="PANTHER" id="PTHR22847">
    <property type="entry name" value="WD40 REPEAT PROTEIN"/>
    <property type="match status" value="1"/>
</dbReference>
<dbReference type="OrthoDB" id="3238562at2759"/>
<dbReference type="PANTHER" id="PTHR22847:SF637">
    <property type="entry name" value="WD REPEAT DOMAIN 5B"/>
    <property type="match status" value="1"/>
</dbReference>
<dbReference type="InterPro" id="IPR015943">
    <property type="entry name" value="WD40/YVTN_repeat-like_dom_sf"/>
</dbReference>
<dbReference type="InParanoid" id="A0A401H7E7"/>
<dbReference type="EMBL" id="BFAD01000020">
    <property type="protein sequence ID" value="GBE90260.1"/>
    <property type="molecule type" value="Genomic_DNA"/>
</dbReference>
<reference evidence="4 5" key="1">
    <citation type="journal article" date="2018" name="Sci. Rep.">
        <title>Genome sequence of the cauliflower mushroom Sparassis crispa (Hanabiratake) and its association with beneficial usage.</title>
        <authorList>
            <person name="Kiyama R."/>
            <person name="Furutani Y."/>
            <person name="Kawaguchi K."/>
            <person name="Nakanishi T."/>
        </authorList>
    </citation>
    <scope>NUCLEOTIDE SEQUENCE [LARGE SCALE GENOMIC DNA]</scope>
</reference>
<evidence type="ECO:0000313" key="4">
    <source>
        <dbReference type="EMBL" id="GBE90260.1"/>
    </source>
</evidence>
<dbReference type="SMART" id="SM00320">
    <property type="entry name" value="WD40"/>
    <property type="match status" value="5"/>
</dbReference>
<keyword evidence="2" id="KW-0677">Repeat</keyword>
<dbReference type="STRING" id="139825.A0A401H7E7"/>
<feature type="repeat" description="WD" evidence="3">
    <location>
        <begin position="258"/>
        <end position="283"/>
    </location>
</feature>
<dbReference type="GO" id="GO:1990234">
    <property type="term" value="C:transferase complex"/>
    <property type="evidence" value="ECO:0007669"/>
    <property type="project" value="UniProtKB-ARBA"/>
</dbReference>
<name>A0A401H7E7_9APHY</name>
<keyword evidence="5" id="KW-1185">Reference proteome</keyword>
<evidence type="ECO:0000313" key="5">
    <source>
        <dbReference type="Proteomes" id="UP000287166"/>
    </source>
</evidence>
<evidence type="ECO:0000256" key="3">
    <source>
        <dbReference type="PROSITE-ProRule" id="PRU00221"/>
    </source>
</evidence>
<gene>
    <name evidence="4" type="ORF">SCP_2000030</name>
</gene>
<dbReference type="Pfam" id="PF00400">
    <property type="entry name" value="WD40"/>
    <property type="match status" value="2"/>
</dbReference>
<organism evidence="4 5">
    <name type="scientific">Sparassis crispa</name>
    <dbReference type="NCBI Taxonomy" id="139825"/>
    <lineage>
        <taxon>Eukaryota</taxon>
        <taxon>Fungi</taxon>
        <taxon>Dikarya</taxon>
        <taxon>Basidiomycota</taxon>
        <taxon>Agaricomycotina</taxon>
        <taxon>Agaricomycetes</taxon>
        <taxon>Polyporales</taxon>
        <taxon>Sparassidaceae</taxon>
        <taxon>Sparassis</taxon>
    </lineage>
</organism>
<dbReference type="SUPFAM" id="SSF50978">
    <property type="entry name" value="WD40 repeat-like"/>
    <property type="match status" value="1"/>
</dbReference>
<protein>
    <submittedName>
        <fullName evidence="4">WD40 repeat-like protein</fullName>
    </submittedName>
</protein>
<evidence type="ECO:0000256" key="1">
    <source>
        <dbReference type="ARBA" id="ARBA00022574"/>
    </source>
</evidence>
<dbReference type="RefSeq" id="XP_027621173.1">
    <property type="nucleotide sequence ID" value="XM_027765372.1"/>
</dbReference>
<dbReference type="Gene3D" id="2.130.10.10">
    <property type="entry name" value="YVTN repeat-like/Quinoprotein amine dehydrogenase"/>
    <property type="match status" value="2"/>
</dbReference>
<sequence>MPLQYRSTSTLVEEHTDAINCVALSPDGLFVASGSTDKRIVVWSLSSGQAIHRLVTHSAVLSLLWRSSPSRIICGTADGTLITAAFNEENIYVSGFSAHSKPIECLSLSKGTTASCHLATAAHDVVNIWSSVENDTYWDYGDTLDAPPSTPYSASHSVIITSVQWMNDPSADCLVTAYLHHGIICSRRGTGSIEVLWSIHLPLCGACNISPANDTLAVCNITSGFDVYAIPSGLRRLVLEVPSEPPGMALPIVYIHKGTMLLGGASNGKVRLWDARSGDIVQTLRYHGKFDPLLIQCVAENPDTFLLATGSSDPGVPNSIQVWELRDVAE</sequence>
<evidence type="ECO:0000256" key="2">
    <source>
        <dbReference type="ARBA" id="ARBA00022737"/>
    </source>
</evidence>
<dbReference type="PROSITE" id="PS50294">
    <property type="entry name" value="WD_REPEATS_REGION"/>
    <property type="match status" value="1"/>
</dbReference>
<proteinExistence type="predicted"/>
<comment type="caution">
    <text evidence="4">The sequence shown here is derived from an EMBL/GenBank/DDBJ whole genome shotgun (WGS) entry which is preliminary data.</text>
</comment>